<dbReference type="EMBL" id="GAKP01009179">
    <property type="protein sequence ID" value="JAC49773.1"/>
    <property type="molecule type" value="Transcribed_RNA"/>
</dbReference>
<feature type="region of interest" description="Disordered" evidence="7">
    <location>
        <begin position="366"/>
        <end position="427"/>
    </location>
</feature>
<protein>
    <submittedName>
        <fullName evidence="8">Protein NASP-like protein</fullName>
    </submittedName>
</protein>
<feature type="compositionally biased region" description="Low complexity" evidence="7">
    <location>
        <begin position="367"/>
        <end position="395"/>
    </location>
</feature>
<keyword evidence="4" id="KW-0802">TPR repeat</keyword>
<evidence type="ECO:0000256" key="5">
    <source>
        <dbReference type="ARBA" id="ARBA00023242"/>
    </source>
</evidence>
<name>A0A034W7N0_BACDO</name>
<dbReference type="OrthoDB" id="5587616at2759"/>
<dbReference type="GO" id="GO:0005654">
    <property type="term" value="C:nucleoplasm"/>
    <property type="evidence" value="ECO:0007669"/>
    <property type="project" value="TreeGrafter"/>
</dbReference>
<evidence type="ECO:0000256" key="7">
    <source>
        <dbReference type="SAM" id="MobiDB-lite"/>
    </source>
</evidence>
<dbReference type="KEGG" id="bdr:105222486"/>
<dbReference type="InterPro" id="IPR019734">
    <property type="entry name" value="TPR_rpt"/>
</dbReference>
<comment type="subcellular location">
    <subcellularLocation>
        <location evidence="1">Nucleus</location>
    </subcellularLocation>
</comment>
<proteinExistence type="inferred from homology"/>
<keyword evidence="6" id="KW-0175">Coiled coil</keyword>
<evidence type="ECO:0000256" key="4">
    <source>
        <dbReference type="ARBA" id="ARBA00022803"/>
    </source>
</evidence>
<feature type="region of interest" description="Disordered" evidence="7">
    <location>
        <begin position="106"/>
        <end position="200"/>
    </location>
</feature>
<evidence type="ECO:0000313" key="8">
    <source>
        <dbReference type="EMBL" id="JAC49773.1"/>
    </source>
</evidence>
<feature type="compositionally biased region" description="Acidic residues" evidence="7">
    <location>
        <begin position="107"/>
        <end position="131"/>
    </location>
</feature>
<keyword evidence="5" id="KW-0539">Nucleus</keyword>
<evidence type="ECO:0000256" key="6">
    <source>
        <dbReference type="SAM" id="Coils"/>
    </source>
</evidence>
<gene>
    <name evidence="8" type="primary">NASP</name>
</gene>
<dbReference type="SMART" id="SM00028">
    <property type="entry name" value="TPR"/>
    <property type="match status" value="3"/>
</dbReference>
<dbReference type="PANTHER" id="PTHR15081">
    <property type="entry name" value="NUCLEAR AUTOANTIGENIC SPERM PROTEIN NASP -RELATED"/>
    <property type="match status" value="1"/>
</dbReference>
<reference evidence="8" key="1">
    <citation type="journal article" date="2014" name="BMC Genomics">
        <title>Characterizing the developmental transcriptome of the oriental fruit fly, Bactrocera dorsalis (Diptera: Tephritidae) through comparative genomic analysis with Drosophila melanogaster utilizing modENCODE datasets.</title>
        <authorList>
            <person name="Geib S.M."/>
            <person name="Calla B."/>
            <person name="Hall B."/>
            <person name="Hou S."/>
            <person name="Manoukis N.C."/>
        </authorList>
    </citation>
    <scope>NUCLEOTIDE SEQUENCE</scope>
    <source>
        <strain evidence="8">Punador</strain>
    </source>
</reference>
<dbReference type="GO" id="GO:0042393">
    <property type="term" value="F:histone binding"/>
    <property type="evidence" value="ECO:0007669"/>
    <property type="project" value="TreeGrafter"/>
</dbReference>
<organism evidence="8">
    <name type="scientific">Bactrocera dorsalis</name>
    <name type="common">Oriental fruit fly</name>
    <name type="synonym">Dacus dorsalis</name>
    <dbReference type="NCBI Taxonomy" id="27457"/>
    <lineage>
        <taxon>Eukaryota</taxon>
        <taxon>Metazoa</taxon>
        <taxon>Ecdysozoa</taxon>
        <taxon>Arthropoda</taxon>
        <taxon>Hexapoda</taxon>
        <taxon>Insecta</taxon>
        <taxon>Pterygota</taxon>
        <taxon>Neoptera</taxon>
        <taxon>Endopterygota</taxon>
        <taxon>Diptera</taxon>
        <taxon>Brachycera</taxon>
        <taxon>Muscomorpha</taxon>
        <taxon>Tephritoidea</taxon>
        <taxon>Tephritidae</taxon>
        <taxon>Bactrocera</taxon>
        <taxon>Bactrocera</taxon>
    </lineage>
</organism>
<dbReference type="GeneID" id="105222486"/>
<feature type="compositionally biased region" description="Polar residues" evidence="7">
    <location>
        <begin position="1"/>
        <end position="14"/>
    </location>
</feature>
<accession>A0A034W7N0</accession>
<dbReference type="CTD" id="4678"/>
<dbReference type="GO" id="GO:0034080">
    <property type="term" value="P:CENP-A containing chromatin assembly"/>
    <property type="evidence" value="ECO:0007669"/>
    <property type="project" value="TreeGrafter"/>
</dbReference>
<sequence>MSTDEQNPVVSNDDGSAAKESRFNEDDIESIDLEQAKKFLEAKELYCYGSRNFLLKNYSDAADMLSQACALYEELYGEQSNELGMPYLLYAKSLIALALDENKVIDVPDEEELDDDYDDDDGDDDDGDEMAVDASPTAKNGGNGAAAATSASLKGNKEKSNEMQVDSTVKAPVAATPVEDDEKPSTSNGDASGEEIPDVENDATSNLQLAWEILELADKIFSRQGGEGMSNLAEVRTELANIEFENNLPEAARDDYTKALKIYREMPPNYRRAMAEIHYKIGLTYLLQQMNKEGAESLKAACELIDGEIKEMQECEEELSEKRKNKIQDLEETKQEIWAKISEIEETQAQNVAEVRAALDSYIKPIGASTDSNGAGSSTAAGSSSMAGASSSSAAKPTDISHLIKRKKPSENADAEVGASPAKRPTA</sequence>
<evidence type="ECO:0000256" key="3">
    <source>
        <dbReference type="ARBA" id="ARBA00022737"/>
    </source>
</evidence>
<comment type="similarity">
    <text evidence="2">Belongs to the NASP family.</text>
</comment>
<keyword evidence="3" id="KW-0677">Repeat</keyword>
<dbReference type="InterPro" id="IPR051730">
    <property type="entry name" value="NASP-like"/>
</dbReference>
<dbReference type="GO" id="GO:0006335">
    <property type="term" value="P:DNA replication-dependent chromatin assembly"/>
    <property type="evidence" value="ECO:0007669"/>
    <property type="project" value="TreeGrafter"/>
</dbReference>
<dbReference type="AlphaFoldDB" id="A0A034W7N0"/>
<evidence type="ECO:0000256" key="2">
    <source>
        <dbReference type="ARBA" id="ARBA00008402"/>
    </source>
</evidence>
<feature type="compositionally biased region" description="Low complexity" evidence="7">
    <location>
        <begin position="137"/>
        <end position="154"/>
    </location>
</feature>
<feature type="coiled-coil region" evidence="6">
    <location>
        <begin position="298"/>
        <end position="350"/>
    </location>
</feature>
<feature type="region of interest" description="Disordered" evidence="7">
    <location>
        <begin position="1"/>
        <end position="26"/>
    </location>
</feature>
<dbReference type="PANTHER" id="PTHR15081:SF1">
    <property type="entry name" value="NUCLEAR AUTOANTIGENIC SPERM PROTEIN"/>
    <property type="match status" value="1"/>
</dbReference>
<evidence type="ECO:0000256" key="1">
    <source>
        <dbReference type="ARBA" id="ARBA00004123"/>
    </source>
</evidence>
<dbReference type="SUPFAM" id="SSF48452">
    <property type="entry name" value="TPR-like"/>
    <property type="match status" value="1"/>
</dbReference>
<dbReference type="Gene3D" id="1.25.40.10">
    <property type="entry name" value="Tetratricopeptide repeat domain"/>
    <property type="match status" value="1"/>
</dbReference>
<dbReference type="RefSeq" id="XP_011198135.2">
    <property type="nucleotide sequence ID" value="XM_011199833.4"/>
</dbReference>
<feature type="compositionally biased region" description="Basic and acidic residues" evidence="7">
    <location>
        <begin position="16"/>
        <end position="25"/>
    </location>
</feature>
<dbReference type="InterPro" id="IPR011990">
    <property type="entry name" value="TPR-like_helical_dom_sf"/>
</dbReference>